<evidence type="ECO:0000313" key="2">
    <source>
        <dbReference type="Proteomes" id="UP001417504"/>
    </source>
</evidence>
<organism evidence="1 2">
    <name type="scientific">Stephania japonica</name>
    <dbReference type="NCBI Taxonomy" id="461633"/>
    <lineage>
        <taxon>Eukaryota</taxon>
        <taxon>Viridiplantae</taxon>
        <taxon>Streptophyta</taxon>
        <taxon>Embryophyta</taxon>
        <taxon>Tracheophyta</taxon>
        <taxon>Spermatophyta</taxon>
        <taxon>Magnoliopsida</taxon>
        <taxon>Ranunculales</taxon>
        <taxon>Menispermaceae</taxon>
        <taxon>Menispermoideae</taxon>
        <taxon>Cissampelideae</taxon>
        <taxon>Stephania</taxon>
    </lineage>
</organism>
<name>A0AAP0IXQ6_9MAGN</name>
<reference evidence="1 2" key="1">
    <citation type="submission" date="2024-01" db="EMBL/GenBank/DDBJ databases">
        <title>Genome assemblies of Stephania.</title>
        <authorList>
            <person name="Yang L."/>
        </authorList>
    </citation>
    <scope>NUCLEOTIDE SEQUENCE [LARGE SCALE GENOMIC DNA]</scope>
    <source>
        <strain evidence="1">QJT</strain>
        <tissue evidence="1">Leaf</tissue>
    </source>
</reference>
<protein>
    <submittedName>
        <fullName evidence="1">Uncharacterized protein</fullName>
    </submittedName>
</protein>
<keyword evidence="2" id="KW-1185">Reference proteome</keyword>
<dbReference type="Proteomes" id="UP001417504">
    <property type="component" value="Unassembled WGS sequence"/>
</dbReference>
<proteinExistence type="predicted"/>
<sequence>MTEYLQKIKEHVDCLASAGVLMFESDLVSCALAGLDPEYLPLTTVIERDAELTWTNMHASLINFKAKLQQIQDVHHKLAHITVAPSANLSSRDAIRDSSRVACKPGYRIVRLAAGRWSSSDDTTGRKRPSCVTSAIERIQMLALPELDSPAVFCGRNN</sequence>
<dbReference type="PANTHER" id="PTHR47481:SF22">
    <property type="entry name" value="RETROTRANSPOSON GAG DOMAIN-CONTAINING PROTEIN"/>
    <property type="match status" value="1"/>
</dbReference>
<accession>A0AAP0IXQ6</accession>
<dbReference type="EMBL" id="JBBNAE010000005">
    <property type="protein sequence ID" value="KAK9122717.1"/>
    <property type="molecule type" value="Genomic_DNA"/>
</dbReference>
<gene>
    <name evidence="1" type="ORF">Sjap_012319</name>
</gene>
<dbReference type="AlphaFoldDB" id="A0AAP0IXQ6"/>
<comment type="caution">
    <text evidence="1">The sequence shown here is derived from an EMBL/GenBank/DDBJ whole genome shotgun (WGS) entry which is preliminary data.</text>
</comment>
<dbReference type="PANTHER" id="PTHR47481">
    <property type="match status" value="1"/>
</dbReference>
<evidence type="ECO:0000313" key="1">
    <source>
        <dbReference type="EMBL" id="KAK9122717.1"/>
    </source>
</evidence>